<dbReference type="InterPro" id="IPR051564">
    <property type="entry name" value="LRR_receptor-like_kinase"/>
</dbReference>
<evidence type="ECO:0000259" key="20">
    <source>
        <dbReference type="PROSITE" id="PS50011"/>
    </source>
</evidence>
<evidence type="ECO:0000256" key="13">
    <source>
        <dbReference type="ARBA" id="ARBA00022840"/>
    </source>
</evidence>
<keyword evidence="3" id="KW-1003">Cell membrane</keyword>
<keyword evidence="9" id="KW-0732">Signal</keyword>
<dbReference type="GO" id="GO:0005524">
    <property type="term" value="F:ATP binding"/>
    <property type="evidence" value="ECO:0007669"/>
    <property type="project" value="UniProtKB-KW"/>
</dbReference>
<dbReference type="Gene3D" id="1.10.510.10">
    <property type="entry name" value="Transferase(Phosphotransferase) domain 1"/>
    <property type="match status" value="1"/>
</dbReference>
<evidence type="ECO:0000256" key="8">
    <source>
        <dbReference type="ARBA" id="ARBA00022692"/>
    </source>
</evidence>
<dbReference type="Proteomes" id="UP000653305">
    <property type="component" value="Unassembled WGS sequence"/>
</dbReference>
<dbReference type="Pfam" id="PF00069">
    <property type="entry name" value="Pkinase"/>
    <property type="match status" value="1"/>
</dbReference>
<dbReference type="EC" id="2.7.11.1" evidence="2"/>
<evidence type="ECO:0000313" key="22">
    <source>
        <dbReference type="Proteomes" id="UP000653305"/>
    </source>
</evidence>
<evidence type="ECO:0000256" key="1">
    <source>
        <dbReference type="ARBA" id="ARBA00004162"/>
    </source>
</evidence>
<dbReference type="PROSITE" id="PS00108">
    <property type="entry name" value="PROTEIN_KINASE_ST"/>
    <property type="match status" value="1"/>
</dbReference>
<keyword evidence="7" id="KW-0808">Transferase</keyword>
<feature type="domain" description="Protein kinase" evidence="20">
    <location>
        <begin position="1"/>
        <end position="175"/>
    </location>
</feature>
<dbReference type="SMART" id="SM00220">
    <property type="entry name" value="S_TKc"/>
    <property type="match status" value="1"/>
</dbReference>
<evidence type="ECO:0000313" key="21">
    <source>
        <dbReference type="EMBL" id="GFQ01761.1"/>
    </source>
</evidence>
<evidence type="ECO:0000256" key="2">
    <source>
        <dbReference type="ARBA" id="ARBA00012513"/>
    </source>
</evidence>
<evidence type="ECO:0000256" key="14">
    <source>
        <dbReference type="ARBA" id="ARBA00022989"/>
    </source>
</evidence>
<comment type="caution">
    <text evidence="21">The sequence shown here is derived from an EMBL/GenBank/DDBJ whole genome shotgun (WGS) entry which is preliminary data.</text>
</comment>
<evidence type="ECO:0000256" key="19">
    <source>
        <dbReference type="ARBA" id="ARBA00048679"/>
    </source>
</evidence>
<proteinExistence type="predicted"/>
<evidence type="ECO:0000256" key="18">
    <source>
        <dbReference type="ARBA" id="ARBA00047899"/>
    </source>
</evidence>
<dbReference type="AlphaFoldDB" id="A0A830CPK0"/>
<comment type="catalytic activity">
    <reaction evidence="18">
        <text>L-threonyl-[protein] + ATP = O-phospho-L-threonyl-[protein] + ADP + H(+)</text>
        <dbReference type="Rhea" id="RHEA:46608"/>
        <dbReference type="Rhea" id="RHEA-COMP:11060"/>
        <dbReference type="Rhea" id="RHEA-COMP:11605"/>
        <dbReference type="ChEBI" id="CHEBI:15378"/>
        <dbReference type="ChEBI" id="CHEBI:30013"/>
        <dbReference type="ChEBI" id="CHEBI:30616"/>
        <dbReference type="ChEBI" id="CHEBI:61977"/>
        <dbReference type="ChEBI" id="CHEBI:456216"/>
        <dbReference type="EC" id="2.7.11.1"/>
    </reaction>
</comment>
<keyword evidence="17" id="KW-0325">Glycoprotein</keyword>
<protein>
    <recommendedName>
        <fullName evidence="2">non-specific serine/threonine protein kinase</fullName>
        <ecNumber evidence="2">2.7.11.1</ecNumber>
    </recommendedName>
</protein>
<keyword evidence="14" id="KW-1133">Transmembrane helix</keyword>
<evidence type="ECO:0000256" key="9">
    <source>
        <dbReference type="ARBA" id="ARBA00022729"/>
    </source>
</evidence>
<evidence type="ECO:0000256" key="4">
    <source>
        <dbReference type="ARBA" id="ARBA00022527"/>
    </source>
</evidence>
<keyword evidence="16 21" id="KW-0675">Receptor</keyword>
<dbReference type="OrthoDB" id="1724816at2759"/>
<dbReference type="FunFam" id="1.10.510.10:FF:000358">
    <property type="entry name" value="Putative leucine-rich repeat receptor-like serine/threonine-protein kinase"/>
    <property type="match status" value="1"/>
</dbReference>
<sequence>MPNGNCCLDLIQRLQVAIDVALALEYLHHGHTFSVVHCDIKPGNVLLDEDMVAHLGDFGIAKLFDDGETMVHTKTLATIGYAAPEYGSVGKVSTHGDVYSYGILLLEILTRKKPTDDMFSEQMSLKEWVNEALQENEASEVVDPDLLAREDEFFCAKKECVIHFQFGNEMFRHFT</sequence>
<keyword evidence="11" id="KW-0547">Nucleotide-binding</keyword>
<keyword evidence="22" id="KW-1185">Reference proteome</keyword>
<reference evidence="21" key="1">
    <citation type="submission" date="2020-07" db="EMBL/GenBank/DDBJ databases">
        <title>Ethylene signaling mediates host invasion by parasitic plants.</title>
        <authorList>
            <person name="Yoshida S."/>
        </authorList>
    </citation>
    <scope>NUCLEOTIDE SEQUENCE</scope>
    <source>
        <strain evidence="21">Okayama</strain>
    </source>
</reference>
<evidence type="ECO:0000256" key="5">
    <source>
        <dbReference type="ARBA" id="ARBA00022553"/>
    </source>
</evidence>
<dbReference type="SUPFAM" id="SSF56112">
    <property type="entry name" value="Protein kinase-like (PK-like)"/>
    <property type="match status" value="1"/>
</dbReference>
<dbReference type="GO" id="GO:0005886">
    <property type="term" value="C:plasma membrane"/>
    <property type="evidence" value="ECO:0007669"/>
    <property type="project" value="UniProtKB-SubCell"/>
</dbReference>
<keyword evidence="10" id="KW-0677">Repeat</keyword>
<gene>
    <name evidence="21" type="ORF">PHJA_002320000</name>
</gene>
<evidence type="ECO:0000256" key="7">
    <source>
        <dbReference type="ARBA" id="ARBA00022679"/>
    </source>
</evidence>
<comment type="catalytic activity">
    <reaction evidence="19">
        <text>L-seryl-[protein] + ATP = O-phospho-L-seryl-[protein] + ADP + H(+)</text>
        <dbReference type="Rhea" id="RHEA:17989"/>
        <dbReference type="Rhea" id="RHEA-COMP:9863"/>
        <dbReference type="Rhea" id="RHEA-COMP:11604"/>
        <dbReference type="ChEBI" id="CHEBI:15378"/>
        <dbReference type="ChEBI" id="CHEBI:29999"/>
        <dbReference type="ChEBI" id="CHEBI:30616"/>
        <dbReference type="ChEBI" id="CHEBI:83421"/>
        <dbReference type="ChEBI" id="CHEBI:456216"/>
        <dbReference type="EC" id="2.7.11.1"/>
    </reaction>
</comment>
<dbReference type="PANTHER" id="PTHR48055">
    <property type="entry name" value="LEUCINE-RICH REPEAT RECEPTOR PROTEIN KINASE EMS1"/>
    <property type="match status" value="1"/>
</dbReference>
<keyword evidence="8" id="KW-0812">Transmembrane</keyword>
<keyword evidence="12 21" id="KW-0418">Kinase</keyword>
<evidence type="ECO:0000256" key="10">
    <source>
        <dbReference type="ARBA" id="ARBA00022737"/>
    </source>
</evidence>
<dbReference type="InterPro" id="IPR011009">
    <property type="entry name" value="Kinase-like_dom_sf"/>
</dbReference>
<organism evidence="21 22">
    <name type="scientific">Phtheirospermum japonicum</name>
    <dbReference type="NCBI Taxonomy" id="374723"/>
    <lineage>
        <taxon>Eukaryota</taxon>
        <taxon>Viridiplantae</taxon>
        <taxon>Streptophyta</taxon>
        <taxon>Embryophyta</taxon>
        <taxon>Tracheophyta</taxon>
        <taxon>Spermatophyta</taxon>
        <taxon>Magnoliopsida</taxon>
        <taxon>eudicotyledons</taxon>
        <taxon>Gunneridae</taxon>
        <taxon>Pentapetalae</taxon>
        <taxon>asterids</taxon>
        <taxon>lamiids</taxon>
        <taxon>Lamiales</taxon>
        <taxon>Orobanchaceae</taxon>
        <taxon>Orobanchaceae incertae sedis</taxon>
        <taxon>Phtheirospermum</taxon>
    </lineage>
</organism>
<keyword evidence="4" id="KW-0723">Serine/threonine-protein kinase</keyword>
<evidence type="ECO:0000256" key="3">
    <source>
        <dbReference type="ARBA" id="ARBA00022475"/>
    </source>
</evidence>
<keyword evidence="15" id="KW-0472">Membrane</keyword>
<keyword evidence="5" id="KW-0597">Phosphoprotein</keyword>
<accession>A0A830CPK0</accession>
<dbReference type="PANTHER" id="PTHR48055:SF57">
    <property type="entry name" value="PROTEIN KINASE DOMAIN-CONTAINING PROTEIN"/>
    <property type="match status" value="1"/>
</dbReference>
<dbReference type="InterPro" id="IPR000719">
    <property type="entry name" value="Prot_kinase_dom"/>
</dbReference>
<dbReference type="EMBL" id="BMAC01000705">
    <property type="protein sequence ID" value="GFQ01761.1"/>
    <property type="molecule type" value="Genomic_DNA"/>
</dbReference>
<evidence type="ECO:0000256" key="17">
    <source>
        <dbReference type="ARBA" id="ARBA00023180"/>
    </source>
</evidence>
<keyword evidence="13" id="KW-0067">ATP-binding</keyword>
<dbReference type="InterPro" id="IPR008271">
    <property type="entry name" value="Ser/Thr_kinase_AS"/>
</dbReference>
<name>A0A830CPK0_9LAMI</name>
<dbReference type="GO" id="GO:0004674">
    <property type="term" value="F:protein serine/threonine kinase activity"/>
    <property type="evidence" value="ECO:0007669"/>
    <property type="project" value="UniProtKB-KW"/>
</dbReference>
<keyword evidence="6" id="KW-0433">Leucine-rich repeat</keyword>
<evidence type="ECO:0000256" key="6">
    <source>
        <dbReference type="ARBA" id="ARBA00022614"/>
    </source>
</evidence>
<dbReference type="PROSITE" id="PS50011">
    <property type="entry name" value="PROTEIN_KINASE_DOM"/>
    <property type="match status" value="1"/>
</dbReference>
<evidence type="ECO:0000256" key="11">
    <source>
        <dbReference type="ARBA" id="ARBA00022741"/>
    </source>
</evidence>
<evidence type="ECO:0000256" key="12">
    <source>
        <dbReference type="ARBA" id="ARBA00022777"/>
    </source>
</evidence>
<evidence type="ECO:0000256" key="16">
    <source>
        <dbReference type="ARBA" id="ARBA00023170"/>
    </source>
</evidence>
<comment type="subcellular location">
    <subcellularLocation>
        <location evidence="1">Cell membrane</location>
        <topology evidence="1">Single-pass membrane protein</topology>
    </subcellularLocation>
</comment>
<evidence type="ECO:0000256" key="15">
    <source>
        <dbReference type="ARBA" id="ARBA00023136"/>
    </source>
</evidence>